<name>A0A6H5HJX2_9HEMI</name>
<accession>A0A6H5HJX2</accession>
<evidence type="ECO:0000313" key="1">
    <source>
        <dbReference type="EMBL" id="CAB0018439.1"/>
    </source>
</evidence>
<keyword evidence="2" id="KW-1185">Reference proteome</keyword>
<dbReference type="PANTHER" id="PTHR33198">
    <property type="entry name" value="ANK_REP_REGION DOMAIN-CONTAINING PROTEIN-RELATED"/>
    <property type="match status" value="1"/>
</dbReference>
<gene>
    <name evidence="1" type="ORF">NTEN_LOCUS22324</name>
</gene>
<dbReference type="EMBL" id="CADCXU010032842">
    <property type="protein sequence ID" value="CAB0018439.1"/>
    <property type="molecule type" value="Genomic_DNA"/>
</dbReference>
<evidence type="ECO:0000313" key="2">
    <source>
        <dbReference type="Proteomes" id="UP000479000"/>
    </source>
</evidence>
<reference evidence="1 2" key="1">
    <citation type="submission" date="2020-02" db="EMBL/GenBank/DDBJ databases">
        <authorList>
            <person name="Ferguson B K."/>
        </authorList>
    </citation>
    <scope>NUCLEOTIDE SEQUENCE [LARGE SCALE GENOMIC DNA]</scope>
</reference>
<evidence type="ECO:0008006" key="3">
    <source>
        <dbReference type="Google" id="ProtNLM"/>
    </source>
</evidence>
<feature type="non-terminal residue" evidence="1">
    <location>
        <position position="98"/>
    </location>
</feature>
<proteinExistence type="predicted"/>
<organism evidence="1 2">
    <name type="scientific">Nesidiocoris tenuis</name>
    <dbReference type="NCBI Taxonomy" id="355587"/>
    <lineage>
        <taxon>Eukaryota</taxon>
        <taxon>Metazoa</taxon>
        <taxon>Ecdysozoa</taxon>
        <taxon>Arthropoda</taxon>
        <taxon>Hexapoda</taxon>
        <taxon>Insecta</taxon>
        <taxon>Pterygota</taxon>
        <taxon>Neoptera</taxon>
        <taxon>Paraneoptera</taxon>
        <taxon>Hemiptera</taxon>
        <taxon>Heteroptera</taxon>
        <taxon>Panheteroptera</taxon>
        <taxon>Cimicomorpha</taxon>
        <taxon>Miridae</taxon>
        <taxon>Dicyphina</taxon>
        <taxon>Nesidiocoris</taxon>
    </lineage>
</organism>
<sequence>MDSLYIRKTCIFAERRTFTGRFRRDGETITKYLNNLRSLAGTCEFGGSLNEHLRDQLVIGINNDTWQEQLIRDFPNNETTLKDVESAAIRMEQASDQQ</sequence>
<dbReference type="AlphaFoldDB" id="A0A6H5HJX2"/>
<protein>
    <recommendedName>
        <fullName evidence="3">Retrotransposon gag domain-containing protein</fullName>
    </recommendedName>
</protein>
<dbReference type="Proteomes" id="UP000479000">
    <property type="component" value="Unassembled WGS sequence"/>
</dbReference>
<dbReference type="OrthoDB" id="7477002at2759"/>